<gene>
    <name evidence="1" type="ORF">ANACOL_03265</name>
</gene>
<comment type="caution">
    <text evidence="1">The sequence shown here is derived from an EMBL/GenBank/DDBJ whole genome shotgun (WGS) entry which is preliminary data.</text>
</comment>
<name>B0PEN8_9FIRM</name>
<sequence>MRKLYHIFRNFAQIFFVRFCPIIPAGLTNRIIPKGFRNIPLKKEYKNTARQIFLLSRNFIVSELFTFTGPISR</sequence>
<organism evidence="1 2">
    <name type="scientific">Anaerotruncus colihominis DSM 17241</name>
    <dbReference type="NCBI Taxonomy" id="445972"/>
    <lineage>
        <taxon>Bacteria</taxon>
        <taxon>Bacillati</taxon>
        <taxon>Bacillota</taxon>
        <taxon>Clostridia</taxon>
        <taxon>Eubacteriales</taxon>
        <taxon>Oscillospiraceae</taxon>
        <taxon>Anaerotruncus</taxon>
    </lineage>
</organism>
<dbReference type="AlphaFoldDB" id="B0PEN8"/>
<accession>B0PEN8</accession>
<dbReference type="Proteomes" id="UP000003803">
    <property type="component" value="Unassembled WGS sequence"/>
</dbReference>
<evidence type="ECO:0000313" key="1">
    <source>
        <dbReference type="EMBL" id="EDS09820.1"/>
    </source>
</evidence>
<reference evidence="1" key="1">
    <citation type="submission" date="2007-11" db="EMBL/GenBank/DDBJ databases">
        <authorList>
            <person name="Fulton L."/>
            <person name="Clifton S."/>
            <person name="Fulton B."/>
            <person name="Xu J."/>
            <person name="Minx P."/>
            <person name="Pepin K.H."/>
            <person name="Johnson M."/>
            <person name="Thiruvilangam P."/>
            <person name="Bhonagiri V."/>
            <person name="Nash W.E."/>
            <person name="Mardis E.R."/>
            <person name="Wilson R.K."/>
        </authorList>
    </citation>
    <scope>NUCLEOTIDE SEQUENCE [LARGE SCALE GENOMIC DNA]</scope>
    <source>
        <strain evidence="1">DSM 17241</strain>
    </source>
</reference>
<protein>
    <submittedName>
        <fullName evidence="1">Uncharacterized protein</fullName>
    </submittedName>
</protein>
<evidence type="ECO:0000313" key="2">
    <source>
        <dbReference type="Proteomes" id="UP000003803"/>
    </source>
</evidence>
<keyword evidence="2" id="KW-1185">Reference proteome</keyword>
<proteinExistence type="predicted"/>
<reference evidence="1" key="2">
    <citation type="submission" date="2013-09" db="EMBL/GenBank/DDBJ databases">
        <title>Draft genome sequence of Anaerotruncus colihominis(DSM 17241).</title>
        <authorList>
            <person name="Sudarsanam P."/>
            <person name="Ley R."/>
            <person name="Guruge J."/>
            <person name="Turnbaugh P.J."/>
            <person name="Mahowald M."/>
            <person name="Liep D."/>
            <person name="Gordon J."/>
        </authorList>
    </citation>
    <scope>NUCLEOTIDE SEQUENCE</scope>
    <source>
        <strain evidence="1">DSM 17241</strain>
    </source>
</reference>
<dbReference type="HOGENOM" id="CLU_2696421_0_0_9"/>
<dbReference type="EMBL" id="ABGD02000025">
    <property type="protein sequence ID" value="EDS09820.1"/>
    <property type="molecule type" value="Genomic_DNA"/>
</dbReference>